<evidence type="ECO:0000313" key="5">
    <source>
        <dbReference type="EMBL" id="QJA81951.1"/>
    </source>
</evidence>
<keyword evidence="3" id="KW-1133">Transmembrane helix</keyword>
<keyword evidence="3" id="KW-0812">Transmembrane</keyword>
<feature type="region of interest" description="Disordered" evidence="2">
    <location>
        <begin position="1307"/>
        <end position="1329"/>
    </location>
</feature>
<keyword evidence="1" id="KW-0175">Coiled coil</keyword>
<evidence type="ECO:0000256" key="3">
    <source>
        <dbReference type="SAM" id="Phobius"/>
    </source>
</evidence>
<evidence type="ECO:0000313" key="4">
    <source>
        <dbReference type="EMBL" id="QJA65718.1"/>
    </source>
</evidence>
<reference evidence="4" key="1">
    <citation type="submission" date="2020-03" db="EMBL/GenBank/DDBJ databases">
        <title>The deep terrestrial virosphere.</title>
        <authorList>
            <person name="Holmfeldt K."/>
            <person name="Nilsson E."/>
            <person name="Simone D."/>
            <person name="Lopez-Fernandez M."/>
            <person name="Wu X."/>
            <person name="de Brujin I."/>
            <person name="Lundin D."/>
            <person name="Andersson A."/>
            <person name="Bertilsson S."/>
            <person name="Dopson M."/>
        </authorList>
    </citation>
    <scope>NUCLEOTIDE SEQUENCE</scope>
    <source>
        <strain evidence="5">MM415A00465</strain>
        <strain evidence="4">MM415B00381</strain>
    </source>
</reference>
<feature type="transmembrane region" description="Helical" evidence="3">
    <location>
        <begin position="719"/>
        <end position="741"/>
    </location>
</feature>
<gene>
    <name evidence="5" type="ORF">MM415A00465_0009</name>
    <name evidence="4" type="ORF">MM415B00381_0031</name>
</gene>
<evidence type="ECO:0000256" key="2">
    <source>
        <dbReference type="SAM" id="MobiDB-lite"/>
    </source>
</evidence>
<proteinExistence type="predicted"/>
<feature type="transmembrane region" description="Helical" evidence="3">
    <location>
        <begin position="761"/>
        <end position="782"/>
    </location>
</feature>
<organism evidence="4">
    <name type="scientific">viral metagenome</name>
    <dbReference type="NCBI Taxonomy" id="1070528"/>
    <lineage>
        <taxon>unclassified sequences</taxon>
        <taxon>metagenomes</taxon>
        <taxon>organismal metagenomes</taxon>
    </lineage>
</organism>
<name>A0A6M3J8E8_9ZZZZ</name>
<feature type="transmembrane region" description="Helical" evidence="3">
    <location>
        <begin position="685"/>
        <end position="707"/>
    </location>
</feature>
<feature type="coiled-coil region" evidence="1">
    <location>
        <begin position="525"/>
        <end position="566"/>
    </location>
</feature>
<feature type="coiled-coil region" evidence="1">
    <location>
        <begin position="935"/>
        <end position="962"/>
    </location>
</feature>
<protein>
    <submittedName>
        <fullName evidence="4">Putative tail tape measure protein</fullName>
    </submittedName>
</protein>
<sequence>MAVGGLYVEIAANIARLVSGVEDSRKHLKSLRDTTVQTQQTMQRGFDGITKSWIGLSSKLMVVGTALRGLDRAFEVTFGKGLRAVEEYNQGVITAAAVTLQVMDTSKFKDIGEAWKRAEEYAAGMVPTLEEVAIETAMTGQQVQMLFTQFAKNGVLLDATKDKAIAGFKAMANAVAIMTKGQGVERQIMSEINALMSGQARQGAVIYDMLEKQIPNMKEQVNLWKEQGTLMENLLPYLKGFDAASGKIKNTWEATKTTLETTVNRILRESMSDAYKGIIGQLQEMNKWIDENKTELQETARFLSSGILTVITKIAQGFYEFAKFGKAIGEGLYFIVESTTEIRNRIGLVIDSLMQWANVLKGIGKMFIGIFSLDTEQIKSGFDFAVSSMRKSSQDIRGAFKSGFLDNIGKDFEKAWSTISSVTKEKKLAEQIVPPDTVNKVTEDVKEQLKALASLIDKVDSYGDSIKKLDPTMNEWIKKSLALTDATNKLRKSIIESTDIKESEKKKLLETIDSYYKLGQEYLNLQEQTELEIELLKEMAEAEEKAAKEAEKLAEAIKKIDTMKMESYLQSMQDMVNQKYETGMFAEGIQEGTQNYLDTLKWGFDRGERMAEEAFRSMESFFEDLFVGRIKLTWQNLLGWMGGLFAKFMSQLATQLVAQTGLIQSLMGSAGAMAPGIAGMSPMSAMMGLGGMGLAAAGGYGMGSMLAPNSQYGGMGGMVGGLLGGTLLTGLGTTGMGLIGAPLTAGLFGASGGALGASLGTIVPVIGTIIGGLIGTLAGSLFSEDKPLPMKFGIGYGGTATDLMHGKPNQYGQWWTTQGGDEDSKIMTEAVRKEMTKTFDKLRNALKDFMEQTGGDISKFDEQWKSDISKFKNKEDFIKKMNQMIGDYASFLTGIDFEQYQKAGEEFGETIARIVDSIMAIPDIKSNIDDYIDAIQGSSDEIAKWREAINKANDDLKDLKKTLDESTDPGDQVKYANDLKVAIYEKYKAEMDLVNGLIDAIDAASIELVDFEITMQQKIADLTGTFGGLIDVPSQAMETAKRRMEEAGTAAEKLGYLKQYITYLDTWVSQNVQAIESKYNAEKKAIQDQVDLLQKQVQLIQLWRGVADSVRKQLTGMQLSLTNPAGVMDRLSGARGELERLRGLYLGATGETKAGYASQLQDAVNAYIGIAQEAFQRPSPEYIQIYDEMVKLLDGIQKDAEAFGVDDSDALSTIAGLQAQLVQLDIDMAADIKAFKDSAVGYYEWAQKEGIGLYGEYIDELQTKLDGILGGQTIEEYTAAIKTEAANALEALKIILQDLWDSFSGGAVTPLPDETPAETPATGGGGAAGNPYPPGSWMWKVWDKNHTPSYASGTPYVPRTGYALLHQGERVTPAGQNGLVTIGDIIINASGDASAHDIAKQVEEVLVRSIKHGRARKEIKGIMNYG</sequence>
<accession>A0A6M3J8E8</accession>
<evidence type="ECO:0000256" key="1">
    <source>
        <dbReference type="SAM" id="Coils"/>
    </source>
</evidence>
<dbReference type="EMBL" id="MT141543">
    <property type="protein sequence ID" value="QJA65718.1"/>
    <property type="molecule type" value="Genomic_DNA"/>
</dbReference>
<dbReference type="EMBL" id="MT142475">
    <property type="protein sequence ID" value="QJA81951.1"/>
    <property type="molecule type" value="Genomic_DNA"/>
</dbReference>
<keyword evidence="3" id="KW-0472">Membrane</keyword>